<dbReference type="EMBL" id="JNUR01000006">
    <property type="protein sequence ID" value="KPH51375.1"/>
    <property type="molecule type" value="Genomic_DNA"/>
</dbReference>
<dbReference type="Gene3D" id="3.40.190.10">
    <property type="entry name" value="Periplasmic binding protein-like II"/>
    <property type="match status" value="2"/>
</dbReference>
<evidence type="ECO:0008006" key="6">
    <source>
        <dbReference type="Google" id="ProtNLM"/>
    </source>
</evidence>
<keyword evidence="3" id="KW-0732">Signal</keyword>
<proteinExistence type="inferred from homology"/>
<dbReference type="PANTHER" id="PTHR30632">
    <property type="entry name" value="MOLYBDATE-BINDING PERIPLASMIC PROTEIN"/>
    <property type="match status" value="1"/>
</dbReference>
<comment type="caution">
    <text evidence="4">The sequence shown here is derived from an EMBL/GenBank/DDBJ whole genome shotgun (WGS) entry which is preliminary data.</text>
</comment>
<accession>A0AAW3J736</accession>
<dbReference type="Pfam" id="PF13531">
    <property type="entry name" value="SBP_bac_11"/>
    <property type="match status" value="1"/>
</dbReference>
<evidence type="ECO:0000313" key="5">
    <source>
        <dbReference type="Proteomes" id="UP000037800"/>
    </source>
</evidence>
<dbReference type="InterPro" id="IPR005950">
    <property type="entry name" value="ModA"/>
</dbReference>
<protein>
    <recommendedName>
        <fullName evidence="6">Molybdate ABC transporter substrate-binding protein</fullName>
    </recommendedName>
</protein>
<dbReference type="Proteomes" id="UP000037800">
    <property type="component" value="Unassembled WGS sequence"/>
</dbReference>
<evidence type="ECO:0000256" key="2">
    <source>
        <dbReference type="ARBA" id="ARBA00022723"/>
    </source>
</evidence>
<dbReference type="InterPro" id="IPR050682">
    <property type="entry name" value="ModA/WtpA"/>
</dbReference>
<dbReference type="GO" id="GO:0015689">
    <property type="term" value="P:molybdate ion transport"/>
    <property type="evidence" value="ECO:0007669"/>
    <property type="project" value="InterPro"/>
</dbReference>
<dbReference type="RefSeq" id="WP_060662620.1">
    <property type="nucleotide sequence ID" value="NZ_CAKMIM010000001.1"/>
</dbReference>
<evidence type="ECO:0000313" key="4">
    <source>
        <dbReference type="EMBL" id="KPH51375.1"/>
    </source>
</evidence>
<dbReference type="AlphaFoldDB" id="A0AAW3J736"/>
<dbReference type="GO" id="GO:0030973">
    <property type="term" value="F:molybdate ion binding"/>
    <property type="evidence" value="ECO:0007669"/>
    <property type="project" value="TreeGrafter"/>
</dbReference>
<keyword evidence="2" id="KW-0479">Metal-binding</keyword>
<sequence>MKKIILMAILSVSVAFSDVVIGIGGGYKKAMDSIVESYNKTNPKHKVIRRYGNMKFLTTQIQGKEIDALFGLEQMIKRVGMESNEKVTIGYNKIVLVGARGVELDSFEDLKKAKSIVILSPQKGMFGKGSEAFLKNLEFYEEIKPKIVVSEDMHLILEDLIGKKAQVAILNTKYYYDNQSKLGNMLEIPSAFYQPPKVQMAILRESEGLREFIEYLKSEEARKVLRIYGISAE</sequence>
<name>A0AAW3J736_9HELI</name>
<evidence type="ECO:0000256" key="1">
    <source>
        <dbReference type="ARBA" id="ARBA00009175"/>
    </source>
</evidence>
<reference evidence="4 5" key="1">
    <citation type="submission" date="2014-06" db="EMBL/GenBank/DDBJ databases">
        <title>Helicobacter pullorum isolates in fresh chicken meat - phenotypic and genotypic features.</title>
        <authorList>
            <person name="Borges V."/>
            <person name="Santos A."/>
            <person name="Correia C.B."/>
            <person name="Saraiva M."/>
            <person name="Menard A."/>
            <person name="Vieira L."/>
            <person name="Sampaio D.A."/>
            <person name="Gomes J.P."/>
            <person name="Oleastro M."/>
        </authorList>
    </citation>
    <scope>NUCLEOTIDE SEQUENCE [LARGE SCALE GENOMIC DNA]</scope>
    <source>
        <strain evidence="4 5">229336/12</strain>
    </source>
</reference>
<organism evidence="4 5">
    <name type="scientific">Helicobacter pullorum</name>
    <dbReference type="NCBI Taxonomy" id="35818"/>
    <lineage>
        <taxon>Bacteria</taxon>
        <taxon>Pseudomonadati</taxon>
        <taxon>Campylobacterota</taxon>
        <taxon>Epsilonproteobacteria</taxon>
        <taxon>Campylobacterales</taxon>
        <taxon>Helicobacteraceae</taxon>
        <taxon>Helicobacter</taxon>
    </lineage>
</organism>
<dbReference type="PANTHER" id="PTHR30632:SF0">
    <property type="entry name" value="SULFATE-BINDING PROTEIN"/>
    <property type="match status" value="1"/>
</dbReference>
<comment type="similarity">
    <text evidence="1">Belongs to the bacterial solute-binding protein ModA family.</text>
</comment>
<dbReference type="SUPFAM" id="SSF53850">
    <property type="entry name" value="Periplasmic binding protein-like II"/>
    <property type="match status" value="1"/>
</dbReference>
<gene>
    <name evidence="4" type="ORF">HPU229336_08225</name>
</gene>
<dbReference type="GO" id="GO:0046872">
    <property type="term" value="F:metal ion binding"/>
    <property type="evidence" value="ECO:0007669"/>
    <property type="project" value="UniProtKB-KW"/>
</dbReference>
<evidence type="ECO:0000256" key="3">
    <source>
        <dbReference type="ARBA" id="ARBA00022729"/>
    </source>
</evidence>
<dbReference type="NCBIfam" id="TIGR01256">
    <property type="entry name" value="modA"/>
    <property type="match status" value="1"/>
</dbReference>